<proteinExistence type="predicted"/>
<evidence type="ECO:0000313" key="1">
    <source>
        <dbReference type="EMBL" id="NNJ26924.1"/>
    </source>
</evidence>
<dbReference type="InterPro" id="IPR025132">
    <property type="entry name" value="DUF4058"/>
</dbReference>
<protein>
    <recommendedName>
        <fullName evidence="3">DUF4058 family protein</fullName>
    </recommendedName>
</protein>
<evidence type="ECO:0000313" key="2">
    <source>
        <dbReference type="Proteomes" id="UP000609651"/>
    </source>
</evidence>
<evidence type="ECO:0008006" key="3">
    <source>
        <dbReference type="Google" id="ProtNLM"/>
    </source>
</evidence>
<organism evidence="1 2">
    <name type="scientific">Alienimonas chondri</name>
    <dbReference type="NCBI Taxonomy" id="2681879"/>
    <lineage>
        <taxon>Bacteria</taxon>
        <taxon>Pseudomonadati</taxon>
        <taxon>Planctomycetota</taxon>
        <taxon>Planctomycetia</taxon>
        <taxon>Planctomycetales</taxon>
        <taxon>Planctomycetaceae</taxon>
        <taxon>Alienimonas</taxon>
    </lineage>
</organism>
<dbReference type="Proteomes" id="UP000609651">
    <property type="component" value="Unassembled WGS sequence"/>
</dbReference>
<keyword evidence="2" id="KW-1185">Reference proteome</keyword>
<sequence>MPSPFPGMDPWLENPRVWPDVHNALAGEIRAVLNDSLPGGYYAQLEERTEIVAFDGDESFKAVPDVGVGRTSDSDGGAAVLTGMRTEVTPSVRLTADDLPTLLDVGVYDLSNDLVTLVEILSPANKRQNRQEFLEKRITLLRSDAGLVEIDLLRRGRRVCGDSIGGPTVRVPVGTAYLVLVSRPWERGEPPYPSEGFCWHGWFLNLADPLPVVPVPLREADGEVPLDLQYCFNAAYDRGPFRRQASRYAEPPDPPLPPPAAEWAAQRIAAWRNAR</sequence>
<gene>
    <name evidence="1" type="ORF">LzC2_30200</name>
</gene>
<dbReference type="EMBL" id="WTPX01000107">
    <property type="protein sequence ID" value="NNJ26924.1"/>
    <property type="molecule type" value="Genomic_DNA"/>
</dbReference>
<accession>A0ABX1VFP6</accession>
<dbReference type="Pfam" id="PF13267">
    <property type="entry name" value="DUF4058"/>
    <property type="match status" value="1"/>
</dbReference>
<name>A0ABX1VFP6_9PLAN</name>
<reference evidence="1 2" key="1">
    <citation type="journal article" date="2020" name="Syst. Appl. Microbiol.">
        <title>Alienimonas chondri sp. nov., a novel planctomycete isolated from the biofilm of the red alga Chondrus crispus.</title>
        <authorList>
            <person name="Vitorino I."/>
            <person name="Albuquerque L."/>
            <person name="Wiegand S."/>
            <person name="Kallscheuer N."/>
            <person name="da Costa M.S."/>
            <person name="Lobo-da-Cunha A."/>
            <person name="Jogler C."/>
            <person name="Lage O.M."/>
        </authorList>
    </citation>
    <scope>NUCLEOTIDE SEQUENCE [LARGE SCALE GENOMIC DNA]</scope>
    <source>
        <strain evidence="1 2">LzC2</strain>
    </source>
</reference>
<comment type="caution">
    <text evidence="1">The sequence shown here is derived from an EMBL/GenBank/DDBJ whole genome shotgun (WGS) entry which is preliminary data.</text>
</comment>